<dbReference type="RefSeq" id="WP_231486304.1">
    <property type="nucleotide sequence ID" value="NZ_BAAAZO010000002.1"/>
</dbReference>
<dbReference type="EMBL" id="BAAAZO010000002">
    <property type="protein sequence ID" value="GAA3600820.1"/>
    <property type="molecule type" value="Genomic_DNA"/>
</dbReference>
<dbReference type="Proteomes" id="UP001501074">
    <property type="component" value="Unassembled WGS sequence"/>
</dbReference>
<comment type="caution">
    <text evidence="1">The sequence shown here is derived from an EMBL/GenBank/DDBJ whole genome shotgun (WGS) entry which is preliminary data.</text>
</comment>
<name>A0ABP6Z8A1_9ACTN</name>
<keyword evidence="2" id="KW-1185">Reference proteome</keyword>
<sequence length="90" mass="10064">MLIRSVIGRAAEQEFWGGTDRDLVAPGFLMPVLVGQLRPGAERVTFEQGSGRWKAQLSQAGYHDVHHSPLYDYWSAPAFLITAHGEARRE</sequence>
<accession>A0ABP6Z8A1</accession>
<reference evidence="2" key="1">
    <citation type="journal article" date="2019" name="Int. J. Syst. Evol. Microbiol.">
        <title>The Global Catalogue of Microorganisms (GCM) 10K type strain sequencing project: providing services to taxonomists for standard genome sequencing and annotation.</title>
        <authorList>
            <consortium name="The Broad Institute Genomics Platform"/>
            <consortium name="The Broad Institute Genome Sequencing Center for Infectious Disease"/>
            <person name="Wu L."/>
            <person name="Ma J."/>
        </authorList>
    </citation>
    <scope>NUCLEOTIDE SEQUENCE [LARGE SCALE GENOMIC DNA]</scope>
    <source>
        <strain evidence="2">JCM 16902</strain>
    </source>
</reference>
<evidence type="ECO:0000313" key="2">
    <source>
        <dbReference type="Proteomes" id="UP001501074"/>
    </source>
</evidence>
<protein>
    <submittedName>
        <fullName evidence="1">Uncharacterized protein</fullName>
    </submittedName>
</protein>
<evidence type="ECO:0000313" key="1">
    <source>
        <dbReference type="EMBL" id="GAA3600820.1"/>
    </source>
</evidence>
<proteinExistence type="predicted"/>
<gene>
    <name evidence="1" type="ORF">GCM10022223_15580</name>
</gene>
<organism evidence="1 2">
    <name type="scientific">Kineosporia mesophila</name>
    <dbReference type="NCBI Taxonomy" id="566012"/>
    <lineage>
        <taxon>Bacteria</taxon>
        <taxon>Bacillati</taxon>
        <taxon>Actinomycetota</taxon>
        <taxon>Actinomycetes</taxon>
        <taxon>Kineosporiales</taxon>
        <taxon>Kineosporiaceae</taxon>
        <taxon>Kineosporia</taxon>
    </lineage>
</organism>